<evidence type="ECO:0000256" key="2">
    <source>
        <dbReference type="SAM" id="MobiDB-lite"/>
    </source>
</evidence>
<feature type="coiled-coil region" evidence="1">
    <location>
        <begin position="261"/>
        <end position="288"/>
    </location>
</feature>
<proteinExistence type="predicted"/>
<sequence length="1238" mass="131978">MFAQYFLIQALVLSVYGQFATRQGSRLNDRLTDADTQPDQQQFFRQTQANRLQSLYPEYNIRQPTSLQIRTAPRLISSRQPRDPLLDNGQLTRQFSTASDRQISSNTRSGSLSQSSLANMQLARIDPSGRIVPLSAAEREEFIRKGGKLVGQVLNRPNQNTDHRIQPPQQRTDLQPKPATARNIRVPVTQTFMGFNRPQSPGSDNFLPPPTDPRRGQVPSIQSQFGRDGRRFNGEGPVRDIGSSLRRQEEETWWRQQQQDLLARERLLQKKEEELEKALIRQKELEQLNSLRDKTPLSASEITPALPPKELPLLQPTLVESATPPPPETTTPSTAAATTTTTPAPVQMTSPVYVAPADVVTLKPVPVDPVIPVAVVTSTIESTTEKTFKPIEILASLPNDTVVHADNTAKLNVTFLLGMSSIVSTEAPVAQDVTQSVFKVLTPDKVVTEYANVNINTVTPKDLIYSTDAKSLPVTDLKNITPGPATPGYDAKVNDLIRQMAIDMLLSRIKQSQIQPSPAGFDSQLAAELIRLLGGNANLTLAPTSQSLNLMSATTTSATTRDTTVGIEQPPVIPEVTVTQGTSVIQEAPVVPEPSPSKILTSTVPSAVLPELAPPSAPVNRPVLNNFSKQLASLAQNVIEALLQQSFSGMKVHDEPLVRAANALLGEIKMLTGPQASQTTNSSISLAENVLSMAGAGKVLAEPVAAETTRSLLPETSAANVSDQSTQNPLMTEAYNVTLGSMFTDYLNGTYDATNATEPSTTATPVTEPTEAVPTPPANLPPAFEPLPGMENVSKSQLDRILSTSGIQSSDASDNTKMALVLLLSKYYGISADAALAIINMMAVVKKDSALEAKVGELDALKLPVAMPDASVSVLASTTASAITSAVDGGPIETSAGTTKQIKQTNDGTTAPSQFLKQAVNESASVLNTSIAHVLTLSKAVNKSPSLILLSELTTLASSESSPNDATTVSTSAAFKTSSTEALPKFSTSASTAAPLLSKDLIVLSSPPLLLTESVSMPTTSAALLSHASTRASNSLNVTPSTGVTPTTSANILPSEAPTAYDNTSYDSTPYDSTSYNSTPYDSTSYDTTSSTTVKVVNPSFSFLMSSLSKLASELAARKAATEESTTSQYTVPSLLTNAPNLVLKAYEVIAGVFNITPAELYGIVASRVMRSTTSGPVVSTTTTTAVPAETPETPEPPEPGEAMPFELMSLGLSASNWNIRPKSAMQKELMNFLGYSV</sequence>
<feature type="compositionally biased region" description="Low complexity" evidence="2">
    <location>
        <begin position="756"/>
        <end position="773"/>
    </location>
</feature>
<gene>
    <name evidence="4" type="ORF">Bpfe_002534</name>
</gene>
<comment type="caution">
    <text evidence="4">The sequence shown here is derived from an EMBL/GenBank/DDBJ whole genome shotgun (WGS) entry which is preliminary data.</text>
</comment>
<keyword evidence="1" id="KW-0175">Coiled coil</keyword>
<evidence type="ECO:0000256" key="3">
    <source>
        <dbReference type="SAM" id="SignalP"/>
    </source>
</evidence>
<evidence type="ECO:0000313" key="5">
    <source>
        <dbReference type="Proteomes" id="UP001233172"/>
    </source>
</evidence>
<feature type="compositionally biased region" description="Low complexity" evidence="2">
    <location>
        <begin position="1175"/>
        <end position="1192"/>
    </location>
</feature>
<protein>
    <submittedName>
        <fullName evidence="4">Mucin-5AC</fullName>
    </submittedName>
</protein>
<feature type="compositionally biased region" description="Low complexity" evidence="2">
    <location>
        <begin position="1061"/>
        <end position="1074"/>
    </location>
</feature>
<name>A0AAD8C7W0_BIOPF</name>
<feature type="region of interest" description="Disordered" evidence="2">
    <location>
        <begin position="1175"/>
        <end position="1200"/>
    </location>
</feature>
<feature type="signal peptide" evidence="3">
    <location>
        <begin position="1"/>
        <end position="17"/>
    </location>
</feature>
<feature type="region of interest" description="Disordered" evidence="2">
    <location>
        <begin position="1034"/>
        <end position="1074"/>
    </location>
</feature>
<keyword evidence="3" id="KW-0732">Signal</keyword>
<evidence type="ECO:0000256" key="1">
    <source>
        <dbReference type="SAM" id="Coils"/>
    </source>
</evidence>
<feature type="compositionally biased region" description="Pro residues" evidence="2">
    <location>
        <begin position="774"/>
        <end position="785"/>
    </location>
</feature>
<organism evidence="4 5">
    <name type="scientific">Biomphalaria pfeifferi</name>
    <name type="common">Bloodfluke planorb</name>
    <name type="synonym">Freshwater snail</name>
    <dbReference type="NCBI Taxonomy" id="112525"/>
    <lineage>
        <taxon>Eukaryota</taxon>
        <taxon>Metazoa</taxon>
        <taxon>Spiralia</taxon>
        <taxon>Lophotrochozoa</taxon>
        <taxon>Mollusca</taxon>
        <taxon>Gastropoda</taxon>
        <taxon>Heterobranchia</taxon>
        <taxon>Euthyneura</taxon>
        <taxon>Panpulmonata</taxon>
        <taxon>Hygrophila</taxon>
        <taxon>Lymnaeoidea</taxon>
        <taxon>Planorbidae</taxon>
        <taxon>Biomphalaria</taxon>
    </lineage>
</organism>
<dbReference type="Proteomes" id="UP001233172">
    <property type="component" value="Unassembled WGS sequence"/>
</dbReference>
<feature type="compositionally biased region" description="Low complexity" evidence="2">
    <location>
        <begin position="1038"/>
        <end position="1049"/>
    </location>
</feature>
<evidence type="ECO:0000313" key="4">
    <source>
        <dbReference type="EMBL" id="KAK0067693.1"/>
    </source>
</evidence>
<reference evidence="4" key="1">
    <citation type="journal article" date="2023" name="PLoS Negl. Trop. Dis.">
        <title>A genome sequence for Biomphalaria pfeifferi, the major vector snail for the human-infecting parasite Schistosoma mansoni.</title>
        <authorList>
            <person name="Bu L."/>
            <person name="Lu L."/>
            <person name="Laidemitt M.R."/>
            <person name="Zhang S.M."/>
            <person name="Mutuku M."/>
            <person name="Mkoji G."/>
            <person name="Steinauer M."/>
            <person name="Loker E.S."/>
        </authorList>
    </citation>
    <scope>NUCLEOTIDE SEQUENCE</scope>
    <source>
        <strain evidence="4">KasaAsao</strain>
    </source>
</reference>
<feature type="chain" id="PRO_5042119795" evidence="3">
    <location>
        <begin position="18"/>
        <end position="1238"/>
    </location>
</feature>
<keyword evidence="5" id="KW-1185">Reference proteome</keyword>
<feature type="region of interest" description="Disordered" evidence="2">
    <location>
        <begin position="94"/>
        <end position="115"/>
    </location>
</feature>
<dbReference type="EMBL" id="JASAOG010000006">
    <property type="protein sequence ID" value="KAK0067693.1"/>
    <property type="molecule type" value="Genomic_DNA"/>
</dbReference>
<reference evidence="4" key="2">
    <citation type="submission" date="2023-04" db="EMBL/GenBank/DDBJ databases">
        <authorList>
            <person name="Bu L."/>
            <person name="Lu L."/>
            <person name="Laidemitt M.R."/>
            <person name="Zhang S.M."/>
            <person name="Mutuku M."/>
            <person name="Mkoji G."/>
            <person name="Steinauer M."/>
            <person name="Loker E.S."/>
        </authorList>
    </citation>
    <scope>NUCLEOTIDE SEQUENCE</scope>
    <source>
        <strain evidence="4">KasaAsao</strain>
        <tissue evidence="4">Whole Snail</tissue>
    </source>
</reference>
<accession>A0AAD8C7W0</accession>
<feature type="compositionally biased region" description="Polar residues" evidence="2">
    <location>
        <begin position="194"/>
        <end position="203"/>
    </location>
</feature>
<feature type="region of interest" description="Disordered" evidence="2">
    <location>
        <begin position="753"/>
        <end position="791"/>
    </location>
</feature>
<dbReference type="AlphaFoldDB" id="A0AAD8C7W0"/>
<feature type="region of interest" description="Disordered" evidence="2">
    <location>
        <begin position="318"/>
        <end position="343"/>
    </location>
</feature>
<feature type="region of interest" description="Disordered" evidence="2">
    <location>
        <begin position="194"/>
        <end position="244"/>
    </location>
</feature>
<feature type="compositionally biased region" description="Low complexity" evidence="2">
    <location>
        <begin position="330"/>
        <end position="343"/>
    </location>
</feature>